<feature type="domain" description="T9SS-like galactose binding" evidence="4">
    <location>
        <begin position="697"/>
        <end position="815"/>
    </location>
</feature>
<evidence type="ECO:0000259" key="4">
    <source>
        <dbReference type="Pfam" id="PF23759"/>
    </source>
</evidence>
<evidence type="ECO:0000256" key="2">
    <source>
        <dbReference type="SAM" id="SignalP"/>
    </source>
</evidence>
<accession>A0ABU1TKK0</accession>
<proteinExistence type="predicted"/>
<dbReference type="Gene3D" id="2.60.40.740">
    <property type="match status" value="1"/>
</dbReference>
<organism evidence="6 7">
    <name type="scientific">Flavobacterium arsenatis</name>
    <dbReference type="NCBI Taxonomy" id="1484332"/>
    <lineage>
        <taxon>Bacteria</taxon>
        <taxon>Pseudomonadati</taxon>
        <taxon>Bacteroidota</taxon>
        <taxon>Flavobacteriia</taxon>
        <taxon>Flavobacteriales</taxon>
        <taxon>Flavobacteriaceae</taxon>
        <taxon>Flavobacterium</taxon>
    </lineage>
</organism>
<sequence>MKKQLLFFILLLCIGLQIGNAKDNPLVVVETNLTNPPINDECENAINVAINPTSEIVSFVSGTTVGATYSATSGSCVANQNDIWYSFVATSTMHFFKFYNVVYFQPSNQLSYQVFSGSDCGTLTPVVCGYGEESMVNNLVVGQAYKVRVYSSIQVVTFAFDFAIFTTDPLINDECSNAINIPVNPDMTTDLFLNTTDLGATNSANTGNCYNEKDTWYHFTALSPTHSVRFFDLDNNQIFKTFSLFTGENCSSLIPVACISNGVLENLTVGTTYTIKLIKNTIQSLSQSSFKIIINSLEAPLNDDCENVITVLANPDLQKNFFVAGSTAGATPSNMDSTDRDVYYRFIATSTQHLIYFDNIINTIQFEILQENSNCANSTLLYPFEGMNSTFGTVYSNFIVGNAYVIRVKSSAEDLSAVFDLSIRTHQPVTNVGCLNSIEVPVNPTTSCDEFIITNTQAGTWNLNGTMLPSDATWYHFVATSKTHTIQFEDLDGVFSGPNFVLYNNDACDTNQGIGYSYVQGLKGYYNNLIIGNEYKIRLNTENYLAPVSGQVKVCITTIPQPEHDECANAISLQVNAVNQTEYFVNSSTFGATNSDVPNTCNDSADDDVWFSFVATSKFHTITLSNVNPIANNLKLAVYEGADCASMFLKRCGNNSVPLNTLTIGQSYKIRVYTESQGVNMFASFTIAVSTNALAVNDECSNAILVPTSTISDLNAINASVKGATQSSEENNCVPEADDDVWYEFIATATRHTINFDWSSSFAILINFAVYTGDCDNLTQVFCSTVGVNTLNDLIIGQAYKIRIWSAGSNPTNATYKLIITNQDEPLIANTTQFTSQELISDILITDPCIAVSNITSSTGTNFGSVNGIGYFTNNNPLFPISSGIILSTGNAANAGGPNPSISSEGNSSAWANAGDEDLNATILEATGTPIVSKNATKLEFDFTTQNDFMSFNFLFASEDYGVYQCIPGDAFAFLLTDLTTGTITNLAVVPGTQFPISVNTIRDMQYNTSCPSTNEGFFGSLYGGLNEGLFSPINFIGHTALMTASASIVPNNPYHIKLVIADRGFITYDSAVFIQAGSFTSGQSQCLDRIELVAFIDDNNNGIKEDSEINFTNGSFAYQINDAVDSIEVSSSNGLHTIFGVNPLDSYDITYNIQSEFTPYYSGTTSFDNITIPEGSGTQTLYFPITQIEAFTDLSVSIIPLGQPVAGSSYANKVVYQNMGNIAASGIINYTKDVSVTVSTAESGVVLTPTGFTYNFENLTPFETRSFIIQMNVPAGRQMIESTPLSSNISISSSSGDIDSSNNSFQISQGLVSEESFIHKTESHGSLLDITTFTEESYLYYTIYFQNKATISVNNIRIEDVLDAQLDEESIQTVSASHSFTMKRIGNEVTWNFDYVYLPSYLENSDSSSGYVTFKIKLKPGFEAGDIIPNSAEIYFDNNPPIITNTFNSTFEEQLSTPEFSSGNLLMYPNPSNGMVYINTQNTTENLKEINLYDVLGKIILSTKDLSSKQSTLNVGSLVKGVYMVEITTENNFKQTKKLIVN</sequence>
<dbReference type="Pfam" id="PF24595">
    <property type="entry name" value="DUF7619"/>
    <property type="match status" value="1"/>
</dbReference>
<evidence type="ECO:0000256" key="1">
    <source>
        <dbReference type="ARBA" id="ARBA00022729"/>
    </source>
</evidence>
<gene>
    <name evidence="6" type="ORF">J2X31_000498</name>
</gene>
<feature type="signal peptide" evidence="2">
    <location>
        <begin position="1"/>
        <end position="21"/>
    </location>
</feature>
<evidence type="ECO:0000313" key="7">
    <source>
        <dbReference type="Proteomes" id="UP001255185"/>
    </source>
</evidence>
<keyword evidence="7" id="KW-1185">Reference proteome</keyword>
<dbReference type="RefSeq" id="WP_310024128.1">
    <property type="nucleotide sequence ID" value="NZ_JAVDVI010000001.1"/>
</dbReference>
<dbReference type="InterPro" id="IPR049804">
    <property type="entry name" value="Choice_anch_L"/>
</dbReference>
<name>A0ABU1TKK0_9FLAO</name>
<protein>
    <recommendedName>
        <fullName evidence="8">Secretion system C-terminal sorting domain-containing protein</fullName>
    </recommendedName>
</protein>
<feature type="domain" description="T9SS-like galactose binding" evidence="4">
    <location>
        <begin position="172"/>
        <end position="292"/>
    </location>
</feature>
<dbReference type="NCBIfam" id="TIGR04183">
    <property type="entry name" value="Por_Secre_tail"/>
    <property type="match status" value="1"/>
</dbReference>
<reference evidence="6 7" key="1">
    <citation type="submission" date="2023-07" db="EMBL/GenBank/DDBJ databases">
        <title>Sorghum-associated microbial communities from plants grown in Nebraska, USA.</title>
        <authorList>
            <person name="Schachtman D."/>
        </authorList>
    </citation>
    <scope>NUCLEOTIDE SEQUENCE [LARGE SCALE GENOMIC DNA]</scope>
    <source>
        <strain evidence="6 7">3773</strain>
    </source>
</reference>
<dbReference type="Proteomes" id="UP001255185">
    <property type="component" value="Unassembled WGS sequence"/>
</dbReference>
<dbReference type="NCBIfam" id="NF038133">
    <property type="entry name" value="choice_anch_L"/>
    <property type="match status" value="1"/>
</dbReference>
<feature type="domain" description="T9SS-like galactose binding" evidence="4">
    <location>
        <begin position="39"/>
        <end position="155"/>
    </location>
</feature>
<feature type="domain" description="Secretion system C-terminal sorting" evidence="3">
    <location>
        <begin position="1468"/>
        <end position="1542"/>
    </location>
</feature>
<dbReference type="InterPro" id="IPR026444">
    <property type="entry name" value="Secre_tail"/>
</dbReference>
<evidence type="ECO:0000313" key="6">
    <source>
        <dbReference type="EMBL" id="MDR6966505.1"/>
    </source>
</evidence>
<comment type="caution">
    <text evidence="6">The sequence shown here is derived from an EMBL/GenBank/DDBJ whole genome shotgun (WGS) entry which is preliminary data.</text>
</comment>
<dbReference type="InterPro" id="IPR055353">
    <property type="entry name" value="DUF7619"/>
</dbReference>
<dbReference type="Pfam" id="PF18962">
    <property type="entry name" value="Por_Secre_tail"/>
    <property type="match status" value="1"/>
</dbReference>
<feature type="domain" description="T9SS-like galactose binding" evidence="4">
    <location>
        <begin position="565"/>
        <end position="687"/>
    </location>
</feature>
<evidence type="ECO:0008006" key="8">
    <source>
        <dbReference type="Google" id="ProtNLM"/>
    </source>
</evidence>
<dbReference type="EMBL" id="JAVDVI010000001">
    <property type="protein sequence ID" value="MDR6966505.1"/>
    <property type="molecule type" value="Genomic_DNA"/>
</dbReference>
<keyword evidence="1 2" id="KW-0732">Signal</keyword>
<evidence type="ECO:0000259" key="5">
    <source>
        <dbReference type="Pfam" id="PF24595"/>
    </source>
</evidence>
<feature type="chain" id="PRO_5045763524" description="Secretion system C-terminal sorting domain-containing protein" evidence="2">
    <location>
        <begin position="22"/>
        <end position="1543"/>
    </location>
</feature>
<evidence type="ECO:0000259" key="3">
    <source>
        <dbReference type="Pfam" id="PF18962"/>
    </source>
</evidence>
<dbReference type="Pfam" id="PF23759">
    <property type="entry name" value="GBD_T9SS_assoc"/>
    <property type="match status" value="4"/>
</dbReference>
<dbReference type="InterPro" id="IPR056600">
    <property type="entry name" value="GBD_T9SS_assoc"/>
</dbReference>
<feature type="domain" description="DUF7619" evidence="5">
    <location>
        <begin position="1321"/>
        <end position="1450"/>
    </location>
</feature>